<keyword evidence="15" id="KW-1185">Reference proteome</keyword>
<dbReference type="GO" id="GO:0005634">
    <property type="term" value="C:nucleus"/>
    <property type="evidence" value="ECO:0007669"/>
    <property type="project" value="UniProtKB-SubCell"/>
</dbReference>
<evidence type="ECO:0000256" key="4">
    <source>
        <dbReference type="ARBA" id="ARBA00022454"/>
    </source>
</evidence>
<evidence type="ECO:0000256" key="6">
    <source>
        <dbReference type="ARBA" id="ARBA00022776"/>
    </source>
</evidence>
<dbReference type="Pfam" id="PF08234">
    <property type="entry name" value="Spindle_Spc25"/>
    <property type="match status" value="1"/>
</dbReference>
<dbReference type="GO" id="GO:0007059">
    <property type="term" value="P:chromosome segregation"/>
    <property type="evidence" value="ECO:0007669"/>
    <property type="project" value="InterPro"/>
</dbReference>
<dbReference type="AlphaFoldDB" id="A0A6J8DU10"/>
<accession>A0A6J8DU10</accession>
<keyword evidence="9 11" id="KW-0137">Centromere</keyword>
<dbReference type="InterPro" id="IPR045143">
    <property type="entry name" value="Spc25"/>
</dbReference>
<dbReference type="PANTHER" id="PTHR14281:SF0">
    <property type="entry name" value="KINETOCHORE PROTEIN SPC25"/>
    <property type="match status" value="1"/>
</dbReference>
<evidence type="ECO:0000256" key="7">
    <source>
        <dbReference type="ARBA" id="ARBA00023054"/>
    </source>
</evidence>
<evidence type="ECO:0000256" key="3">
    <source>
        <dbReference type="ARBA" id="ARBA00013692"/>
    </source>
</evidence>
<feature type="domain" description="Chromosome segregation protein Spc25 C-terminal" evidence="13">
    <location>
        <begin position="156"/>
        <end position="225"/>
    </location>
</feature>
<comment type="similarity">
    <text evidence="2 11">Belongs to the SPC25 family.</text>
</comment>
<reference evidence="14 15" key="1">
    <citation type="submission" date="2020-06" db="EMBL/GenBank/DDBJ databases">
        <authorList>
            <person name="Li R."/>
            <person name="Bekaert M."/>
        </authorList>
    </citation>
    <scope>NUCLEOTIDE SEQUENCE [LARGE SCALE GENOMIC DNA]</scope>
    <source>
        <strain evidence="15">wild</strain>
    </source>
</reference>
<evidence type="ECO:0000313" key="15">
    <source>
        <dbReference type="Proteomes" id="UP000507470"/>
    </source>
</evidence>
<keyword evidence="4 11" id="KW-0158">Chromosome</keyword>
<sequence length="231" mass="27120">MSLAEELNSLKTNLAQTREKFITDWTIDQYEQLRSRQAKLHRTNCNKYKDTLLQHQESIENLRKNTCFNEKALQEKTAKLACLKQELEQLCKENAKVENYKETVSMEIQQAQQTIHYNQEALKTTSTDLDQEQADLQSQADIYTESLDMQMKKTPGGRIQFIFSSLDRKNPDLTCYFFTKLSQEDRKYIVSDCEPSVPDLDQLVDKLNQTNNLRSFVVAMRKRFKQRLASR</sequence>
<evidence type="ECO:0000256" key="11">
    <source>
        <dbReference type="RuleBase" id="RU367150"/>
    </source>
</evidence>
<dbReference type="OrthoDB" id="6353017at2759"/>
<dbReference type="GO" id="GO:0031262">
    <property type="term" value="C:Ndc80 complex"/>
    <property type="evidence" value="ECO:0007669"/>
    <property type="project" value="InterPro"/>
</dbReference>
<evidence type="ECO:0000256" key="9">
    <source>
        <dbReference type="ARBA" id="ARBA00023328"/>
    </source>
</evidence>
<keyword evidence="5 11" id="KW-0132">Cell division</keyword>
<evidence type="ECO:0000313" key="14">
    <source>
        <dbReference type="EMBL" id="CAC5410754.1"/>
    </source>
</evidence>
<dbReference type="PANTHER" id="PTHR14281">
    <property type="entry name" value="KINETOCHORE PROTEIN SPC25-RELATED"/>
    <property type="match status" value="1"/>
</dbReference>
<protein>
    <recommendedName>
        <fullName evidence="3 11">Kinetochore protein SPC25</fullName>
    </recommendedName>
</protein>
<dbReference type="GO" id="GO:0051301">
    <property type="term" value="P:cell division"/>
    <property type="evidence" value="ECO:0007669"/>
    <property type="project" value="UniProtKB-UniRule"/>
</dbReference>
<feature type="coiled-coil region" evidence="12">
    <location>
        <begin position="45"/>
        <end position="100"/>
    </location>
</feature>
<evidence type="ECO:0000259" key="13">
    <source>
        <dbReference type="Pfam" id="PF08234"/>
    </source>
</evidence>
<evidence type="ECO:0000256" key="1">
    <source>
        <dbReference type="ARBA" id="ARBA00004584"/>
    </source>
</evidence>
<name>A0A6J8DU10_MYTCO</name>
<comment type="function">
    <text evidence="11">Acts as a component of the essential kinetochore-associated NDC80 complex, which is required for chromosome segregation and spindle checkpoint activity.</text>
</comment>
<dbReference type="FunFam" id="3.30.457.50:FF:000001">
    <property type="entry name" value="Probable kinetochore protein spc25"/>
    <property type="match status" value="1"/>
</dbReference>
<keyword evidence="11" id="KW-0539">Nucleus</keyword>
<comment type="subcellular location">
    <subcellularLocation>
        <location evidence="1">Chromosome</location>
        <location evidence="1">Centromere</location>
    </subcellularLocation>
    <subcellularLocation>
        <location evidence="11">Nucleus</location>
    </subcellularLocation>
    <subcellularLocation>
        <location evidence="11">Chromosome</location>
        <location evidence="11">Centromere</location>
        <location evidence="11">Kinetochore</location>
    </subcellularLocation>
</comment>
<keyword evidence="6 11" id="KW-0498">Mitosis</keyword>
<gene>
    <name evidence="14" type="ORF">MCOR_43918</name>
</gene>
<dbReference type="Proteomes" id="UP000507470">
    <property type="component" value="Unassembled WGS sequence"/>
</dbReference>
<dbReference type="CDD" id="cd23784">
    <property type="entry name" value="RWD_Spc25"/>
    <property type="match status" value="1"/>
</dbReference>
<evidence type="ECO:0000256" key="8">
    <source>
        <dbReference type="ARBA" id="ARBA00023306"/>
    </source>
</evidence>
<dbReference type="EMBL" id="CACVKT020007797">
    <property type="protein sequence ID" value="CAC5410754.1"/>
    <property type="molecule type" value="Genomic_DNA"/>
</dbReference>
<keyword evidence="7 12" id="KW-0175">Coiled coil</keyword>
<dbReference type="Gene3D" id="3.30.457.50">
    <property type="entry name" value="Chromosome segregation protein Spc25"/>
    <property type="match status" value="1"/>
</dbReference>
<evidence type="ECO:0000256" key="12">
    <source>
        <dbReference type="SAM" id="Coils"/>
    </source>
</evidence>
<evidence type="ECO:0000256" key="5">
    <source>
        <dbReference type="ARBA" id="ARBA00022618"/>
    </source>
</evidence>
<evidence type="ECO:0000256" key="2">
    <source>
        <dbReference type="ARBA" id="ARBA00006379"/>
    </source>
</evidence>
<organism evidence="14 15">
    <name type="scientific">Mytilus coruscus</name>
    <name type="common">Sea mussel</name>
    <dbReference type="NCBI Taxonomy" id="42192"/>
    <lineage>
        <taxon>Eukaryota</taxon>
        <taxon>Metazoa</taxon>
        <taxon>Spiralia</taxon>
        <taxon>Lophotrochozoa</taxon>
        <taxon>Mollusca</taxon>
        <taxon>Bivalvia</taxon>
        <taxon>Autobranchia</taxon>
        <taxon>Pteriomorphia</taxon>
        <taxon>Mytilida</taxon>
        <taxon>Mytiloidea</taxon>
        <taxon>Mytilidae</taxon>
        <taxon>Mytilinae</taxon>
        <taxon>Mytilus</taxon>
    </lineage>
</organism>
<proteinExistence type="inferred from homology"/>
<keyword evidence="8 11" id="KW-0131">Cell cycle</keyword>
<evidence type="ECO:0000256" key="10">
    <source>
        <dbReference type="ARBA" id="ARBA00065771"/>
    </source>
</evidence>
<dbReference type="InterPro" id="IPR013255">
    <property type="entry name" value="Spc25_C"/>
</dbReference>
<comment type="subunit">
    <text evidence="10">Component of the NDC80 complex, which is composed of ndc80, cdca1, spbc24 and spbc25. The NDC80 complex interacts with mis12 and zwint.</text>
</comment>
<keyword evidence="11" id="KW-0995">Kinetochore</keyword>